<dbReference type="AlphaFoldDB" id="A0A1J1HWU7"/>
<evidence type="ECO:0000256" key="1">
    <source>
        <dbReference type="PROSITE-ProRule" id="PRU01211"/>
    </source>
</evidence>
<organism evidence="4 5">
    <name type="scientific">Clunio marinus</name>
    <dbReference type="NCBI Taxonomy" id="568069"/>
    <lineage>
        <taxon>Eukaryota</taxon>
        <taxon>Metazoa</taxon>
        <taxon>Ecdysozoa</taxon>
        <taxon>Arthropoda</taxon>
        <taxon>Hexapoda</taxon>
        <taxon>Insecta</taxon>
        <taxon>Pterygota</taxon>
        <taxon>Neoptera</taxon>
        <taxon>Endopterygota</taxon>
        <taxon>Diptera</taxon>
        <taxon>Nematocera</taxon>
        <taxon>Chironomoidea</taxon>
        <taxon>Chironomidae</taxon>
        <taxon>Clunio</taxon>
    </lineage>
</organism>
<feature type="active site" evidence="1">
    <location>
        <position position="157"/>
    </location>
</feature>
<dbReference type="Gene3D" id="3.40.390.10">
    <property type="entry name" value="Collagenase (Catalytic Domain)"/>
    <property type="match status" value="1"/>
</dbReference>
<gene>
    <name evidence="4" type="ORF">CLUMA_CG005590</name>
</gene>
<dbReference type="InterPro" id="IPR034035">
    <property type="entry name" value="Astacin-like_dom"/>
</dbReference>
<keyword evidence="2" id="KW-0732">Signal</keyword>
<comment type="cofactor">
    <cofactor evidence="1 2">
        <name>Zn(2+)</name>
        <dbReference type="ChEBI" id="CHEBI:29105"/>
    </cofactor>
    <text evidence="1 2">Binds 1 zinc ion per subunit.</text>
</comment>
<dbReference type="PROSITE" id="PS51864">
    <property type="entry name" value="ASTACIN"/>
    <property type="match status" value="1"/>
</dbReference>
<dbReference type="OrthoDB" id="291007at2759"/>
<evidence type="ECO:0000256" key="2">
    <source>
        <dbReference type="RuleBase" id="RU361183"/>
    </source>
</evidence>
<protein>
    <recommendedName>
        <fullName evidence="2">Metalloendopeptidase</fullName>
        <ecNumber evidence="2">3.4.24.-</ecNumber>
    </recommendedName>
</protein>
<sequence length="261" mass="30131">MTYINSSVILFFFILHTILGNPIAIEDESYEYGDNFQGDIILSEELENDLKGLNSRRQRTGLIDTRYRWPKDASGNVIVPYTFDSSAADPEKNIVVEGLRELEAQTCIKFIPRTNEKDYVEIMNGSGCSSYLGRRGGKQTMSLKRFGCVHKGVVIHEFIHALGYTHIHNHVDRDKYVTVNFENIPQDKRHNFVIVNDARYGNYNTEYDFDSIMHYSRRAFSSNGLDTIVPHDTSYYYKIGQRSKLSLGDVTRIRNMYQCHV</sequence>
<dbReference type="GO" id="GO:0006508">
    <property type="term" value="P:proteolysis"/>
    <property type="evidence" value="ECO:0007669"/>
    <property type="project" value="UniProtKB-KW"/>
</dbReference>
<evidence type="ECO:0000313" key="5">
    <source>
        <dbReference type="Proteomes" id="UP000183832"/>
    </source>
</evidence>
<dbReference type="InterPro" id="IPR001506">
    <property type="entry name" value="Peptidase_M12A"/>
</dbReference>
<dbReference type="PANTHER" id="PTHR10127">
    <property type="entry name" value="DISCOIDIN, CUB, EGF, LAMININ , AND ZINC METALLOPROTEASE DOMAIN CONTAINING"/>
    <property type="match status" value="1"/>
</dbReference>
<proteinExistence type="predicted"/>
<feature type="chain" id="PRO_5009364404" description="Metalloendopeptidase" evidence="2">
    <location>
        <begin position="21"/>
        <end position="261"/>
    </location>
</feature>
<dbReference type="SMART" id="SM00235">
    <property type="entry name" value="ZnMc"/>
    <property type="match status" value="1"/>
</dbReference>
<dbReference type="InterPro" id="IPR006026">
    <property type="entry name" value="Peptidase_Metallo"/>
</dbReference>
<feature type="binding site" evidence="1">
    <location>
        <position position="160"/>
    </location>
    <ligand>
        <name>Zn(2+)</name>
        <dbReference type="ChEBI" id="CHEBI:29105"/>
        <note>catalytic</note>
    </ligand>
</feature>
<dbReference type="InterPro" id="IPR024079">
    <property type="entry name" value="MetalloPept_cat_dom_sf"/>
</dbReference>
<dbReference type="Pfam" id="PF01400">
    <property type="entry name" value="Astacin"/>
    <property type="match status" value="1"/>
</dbReference>
<name>A0A1J1HWU7_9DIPT</name>
<evidence type="ECO:0000259" key="3">
    <source>
        <dbReference type="PROSITE" id="PS51864"/>
    </source>
</evidence>
<keyword evidence="1 2" id="KW-0862">Zinc</keyword>
<keyword evidence="1 2" id="KW-0378">Hydrolase</keyword>
<keyword evidence="5" id="KW-1185">Reference proteome</keyword>
<dbReference type="STRING" id="568069.A0A1J1HWU7"/>
<dbReference type="Proteomes" id="UP000183832">
    <property type="component" value="Unassembled WGS sequence"/>
</dbReference>
<dbReference type="EMBL" id="CVRI01000021">
    <property type="protein sequence ID" value="CRK92010.1"/>
    <property type="molecule type" value="Genomic_DNA"/>
</dbReference>
<accession>A0A1J1HWU7</accession>
<dbReference type="EC" id="3.4.24.-" evidence="2"/>
<dbReference type="GO" id="GO:0004222">
    <property type="term" value="F:metalloendopeptidase activity"/>
    <property type="evidence" value="ECO:0007669"/>
    <property type="project" value="UniProtKB-UniRule"/>
</dbReference>
<feature type="domain" description="Peptidase M12A" evidence="3">
    <location>
        <begin position="58"/>
        <end position="260"/>
    </location>
</feature>
<reference evidence="4 5" key="1">
    <citation type="submission" date="2015-04" db="EMBL/GenBank/DDBJ databases">
        <authorList>
            <person name="Syromyatnikov M.Y."/>
            <person name="Popov V.N."/>
        </authorList>
    </citation>
    <scope>NUCLEOTIDE SEQUENCE [LARGE SCALE GENOMIC DNA]</scope>
</reference>
<keyword evidence="1 2" id="KW-0482">Metalloprotease</keyword>
<dbReference type="GO" id="GO:0008270">
    <property type="term" value="F:zinc ion binding"/>
    <property type="evidence" value="ECO:0007669"/>
    <property type="project" value="UniProtKB-UniRule"/>
</dbReference>
<comment type="caution">
    <text evidence="1">Lacks conserved residue(s) required for the propagation of feature annotation.</text>
</comment>
<keyword evidence="1 2" id="KW-0645">Protease</keyword>
<dbReference type="SUPFAM" id="SSF55486">
    <property type="entry name" value="Metalloproteases ('zincins'), catalytic domain"/>
    <property type="match status" value="1"/>
</dbReference>
<dbReference type="CDD" id="cd04280">
    <property type="entry name" value="ZnMc_astacin_like"/>
    <property type="match status" value="1"/>
</dbReference>
<feature type="binding site" evidence="1">
    <location>
        <position position="156"/>
    </location>
    <ligand>
        <name>Zn(2+)</name>
        <dbReference type="ChEBI" id="CHEBI:29105"/>
        <note>catalytic</note>
    </ligand>
</feature>
<evidence type="ECO:0000313" key="4">
    <source>
        <dbReference type="EMBL" id="CRK92010.1"/>
    </source>
</evidence>
<feature type="signal peptide" evidence="2">
    <location>
        <begin position="1"/>
        <end position="20"/>
    </location>
</feature>
<feature type="binding site" evidence="1">
    <location>
        <position position="166"/>
    </location>
    <ligand>
        <name>Zn(2+)</name>
        <dbReference type="ChEBI" id="CHEBI:29105"/>
        <note>catalytic</note>
    </ligand>
</feature>
<dbReference type="PRINTS" id="PR00480">
    <property type="entry name" value="ASTACIN"/>
</dbReference>
<dbReference type="PANTHER" id="PTHR10127:SF850">
    <property type="entry name" value="METALLOENDOPEPTIDASE"/>
    <property type="match status" value="1"/>
</dbReference>
<keyword evidence="1 2" id="KW-0479">Metal-binding</keyword>